<dbReference type="AlphaFoldDB" id="A0AAD7BC58"/>
<dbReference type="EMBL" id="JARKIE010000810">
    <property type="protein sequence ID" value="KAJ7616259.1"/>
    <property type="molecule type" value="Genomic_DNA"/>
</dbReference>
<dbReference type="Proteomes" id="UP001221757">
    <property type="component" value="Unassembled WGS sequence"/>
</dbReference>
<evidence type="ECO:0000313" key="1">
    <source>
        <dbReference type="EMBL" id="KAJ7616259.1"/>
    </source>
</evidence>
<comment type="caution">
    <text evidence="1">The sequence shown here is derived from an EMBL/GenBank/DDBJ whole genome shotgun (WGS) entry which is preliminary data.</text>
</comment>
<gene>
    <name evidence="1" type="ORF">B0H17DRAFT_894686</name>
</gene>
<organism evidence="1 2">
    <name type="scientific">Mycena rosella</name>
    <name type="common">Pink bonnet</name>
    <name type="synonym">Agaricus rosellus</name>
    <dbReference type="NCBI Taxonomy" id="1033263"/>
    <lineage>
        <taxon>Eukaryota</taxon>
        <taxon>Fungi</taxon>
        <taxon>Dikarya</taxon>
        <taxon>Basidiomycota</taxon>
        <taxon>Agaricomycotina</taxon>
        <taxon>Agaricomycetes</taxon>
        <taxon>Agaricomycetidae</taxon>
        <taxon>Agaricales</taxon>
        <taxon>Marasmiineae</taxon>
        <taxon>Mycenaceae</taxon>
        <taxon>Mycena</taxon>
    </lineage>
</organism>
<proteinExistence type="predicted"/>
<feature type="non-terminal residue" evidence="1">
    <location>
        <position position="1"/>
    </location>
</feature>
<name>A0AAD7BC58_MYCRO</name>
<sequence>GFQIGETMPCGFCGRSGRPECQIFMKPNKTVSQTKCPYQTDFRYKTADTGTDKTACRNVPILCGLCPPKNEHDWTPAVWRYNMAEHLRVYHSEYASPQQPEGLLLPFAVWEKIEITHKEEKAQGVLEFLIP</sequence>
<evidence type="ECO:0000313" key="2">
    <source>
        <dbReference type="Proteomes" id="UP001221757"/>
    </source>
</evidence>
<accession>A0AAD7BC58</accession>
<protein>
    <submittedName>
        <fullName evidence="1">Uncharacterized protein</fullName>
    </submittedName>
</protein>
<keyword evidence="2" id="KW-1185">Reference proteome</keyword>
<reference evidence="1" key="1">
    <citation type="submission" date="2023-03" db="EMBL/GenBank/DDBJ databases">
        <title>Massive genome expansion in bonnet fungi (Mycena s.s.) driven by repeated elements and novel gene families across ecological guilds.</title>
        <authorList>
            <consortium name="Lawrence Berkeley National Laboratory"/>
            <person name="Harder C.B."/>
            <person name="Miyauchi S."/>
            <person name="Viragh M."/>
            <person name="Kuo A."/>
            <person name="Thoen E."/>
            <person name="Andreopoulos B."/>
            <person name="Lu D."/>
            <person name="Skrede I."/>
            <person name="Drula E."/>
            <person name="Henrissat B."/>
            <person name="Morin E."/>
            <person name="Kohler A."/>
            <person name="Barry K."/>
            <person name="LaButti K."/>
            <person name="Morin E."/>
            <person name="Salamov A."/>
            <person name="Lipzen A."/>
            <person name="Mereny Z."/>
            <person name="Hegedus B."/>
            <person name="Baldrian P."/>
            <person name="Stursova M."/>
            <person name="Weitz H."/>
            <person name="Taylor A."/>
            <person name="Grigoriev I.V."/>
            <person name="Nagy L.G."/>
            <person name="Martin F."/>
            <person name="Kauserud H."/>
        </authorList>
    </citation>
    <scope>NUCLEOTIDE SEQUENCE</scope>
    <source>
        <strain evidence="1">CBHHK067</strain>
    </source>
</reference>
<feature type="non-terminal residue" evidence="1">
    <location>
        <position position="131"/>
    </location>
</feature>